<feature type="chain" id="PRO_5019388123" evidence="2">
    <location>
        <begin position="23"/>
        <end position="131"/>
    </location>
</feature>
<evidence type="ECO:0000256" key="2">
    <source>
        <dbReference type="SAM" id="SignalP"/>
    </source>
</evidence>
<dbReference type="VEuPathDB" id="FungiDB:DFL_001386"/>
<organism evidence="3 4">
    <name type="scientific">Arthrobotrys flagrans</name>
    <name type="common">Nematode-trapping fungus</name>
    <name type="synonym">Trichothecium flagrans</name>
    <dbReference type="NCBI Taxonomy" id="97331"/>
    <lineage>
        <taxon>Eukaryota</taxon>
        <taxon>Fungi</taxon>
        <taxon>Dikarya</taxon>
        <taxon>Ascomycota</taxon>
        <taxon>Pezizomycotina</taxon>
        <taxon>Orbiliomycetes</taxon>
        <taxon>Orbiliales</taxon>
        <taxon>Orbiliaceae</taxon>
        <taxon>Arthrobotrys</taxon>
    </lineage>
</organism>
<keyword evidence="4" id="KW-1185">Reference proteome</keyword>
<dbReference type="AlphaFoldDB" id="A0A437AH14"/>
<feature type="compositionally biased region" description="Low complexity" evidence="1">
    <location>
        <begin position="75"/>
        <end position="97"/>
    </location>
</feature>
<dbReference type="GeneID" id="93583697"/>
<protein>
    <submittedName>
        <fullName evidence="3">Uncharacterized protein</fullName>
    </submittedName>
</protein>
<reference evidence="3 4" key="1">
    <citation type="submission" date="2019-01" db="EMBL/GenBank/DDBJ databases">
        <title>Intercellular communication is required for trap formation in the nematode-trapping fungus Duddingtonia flagrans.</title>
        <authorList>
            <person name="Youssar L."/>
            <person name="Wernet V."/>
            <person name="Hensel N."/>
            <person name="Hildebrandt H.-G."/>
            <person name="Fischer R."/>
        </authorList>
    </citation>
    <scope>NUCLEOTIDE SEQUENCE [LARGE SCALE GENOMIC DNA]</scope>
    <source>
        <strain evidence="3 4">CBS H-5679</strain>
    </source>
</reference>
<comment type="caution">
    <text evidence="3">The sequence shown here is derived from an EMBL/GenBank/DDBJ whole genome shotgun (WGS) entry which is preliminary data.</text>
</comment>
<evidence type="ECO:0000313" key="4">
    <source>
        <dbReference type="Proteomes" id="UP000283090"/>
    </source>
</evidence>
<name>A0A437AH14_ARTFL</name>
<evidence type="ECO:0000313" key="3">
    <source>
        <dbReference type="EMBL" id="RVD90421.1"/>
    </source>
</evidence>
<keyword evidence="2" id="KW-0732">Signal</keyword>
<accession>A0A437AH14</accession>
<dbReference type="EMBL" id="SAEB01000001">
    <property type="protein sequence ID" value="RVD90421.1"/>
    <property type="molecule type" value="Genomic_DNA"/>
</dbReference>
<feature type="region of interest" description="Disordered" evidence="1">
    <location>
        <begin position="75"/>
        <end position="98"/>
    </location>
</feature>
<dbReference type="OrthoDB" id="5409360at2759"/>
<sequence>MKVFAGLSVAALLVANSPMSLAAPTGINARAELSNANGHTEPIGLQGPTHHHRRDLLGGLLGVIPGANLLGSLLPGGAPAQPAQPATGATTPETPATGGDGLLGGLFGLVTSGPLAGITDSLKNTLVDTFL</sequence>
<dbReference type="RefSeq" id="XP_067495965.1">
    <property type="nucleotide sequence ID" value="XM_067629999.1"/>
</dbReference>
<feature type="signal peptide" evidence="2">
    <location>
        <begin position="1"/>
        <end position="22"/>
    </location>
</feature>
<dbReference type="Proteomes" id="UP000283090">
    <property type="component" value="Unassembled WGS sequence"/>
</dbReference>
<gene>
    <name evidence="3" type="ORF">DFL_001386</name>
</gene>
<proteinExistence type="predicted"/>
<evidence type="ECO:0000256" key="1">
    <source>
        <dbReference type="SAM" id="MobiDB-lite"/>
    </source>
</evidence>